<evidence type="ECO:0000256" key="2">
    <source>
        <dbReference type="ARBA" id="ARBA00022490"/>
    </source>
</evidence>
<accession>A0A016QQH7</accession>
<comment type="function">
    <text evidence="6">Methylates ribosomal protein L11.</text>
</comment>
<evidence type="ECO:0000256" key="5">
    <source>
        <dbReference type="ARBA" id="ARBA00022691"/>
    </source>
</evidence>
<dbReference type="OrthoDB" id="9785995at2"/>
<dbReference type="InterPro" id="IPR029063">
    <property type="entry name" value="SAM-dependent_MTases_sf"/>
</dbReference>
<dbReference type="Gene3D" id="1.20.5.1350">
    <property type="match status" value="1"/>
</dbReference>
<keyword evidence="5 6" id="KW-0949">S-adenosyl-L-methionine</keyword>
<evidence type="ECO:0000313" key="7">
    <source>
        <dbReference type="EMBL" id="EYB68338.1"/>
    </source>
</evidence>
<dbReference type="RefSeq" id="WP_034356678.1">
    <property type="nucleotide sequence ID" value="NZ_JHAC01000025.1"/>
</dbReference>
<dbReference type="PANTHER" id="PTHR43648">
    <property type="entry name" value="ELECTRON TRANSFER FLAVOPROTEIN BETA SUBUNIT LYSINE METHYLTRANSFERASE"/>
    <property type="match status" value="1"/>
</dbReference>
<sequence>MLVYHLPGTLDTREADLDLLWGAGATGLEERAGVIRAYFDARTDLPAPVSDGEWREETDQDWQAEFKRTLRPVRAGRVTIIPPWLREEVEAGQLPLVIEPGMAFGTGHHATTRLAVEALSDLNLATLGLDGTGARVLDVGTGSGVLAIAAALLGARFAFGVDIDPITIPIARENAAENGVPAERVRFEEGTLGADPLNFPEGGPEEEPEEETDAYDVLVANLYAELHDLLAGEYAAHLIPGGPLVLTGILTVKLPLVRAALARERFGDVRETLDGEWALVTARAPLD</sequence>
<keyword evidence="3 6" id="KW-0489">Methyltransferase</keyword>
<comment type="similarity">
    <text evidence="1 6">Belongs to the methyltransferase superfamily. PrmA family.</text>
</comment>
<dbReference type="HAMAP" id="MF_00735">
    <property type="entry name" value="Methyltr_PrmA"/>
    <property type="match status" value="1"/>
</dbReference>
<evidence type="ECO:0000256" key="4">
    <source>
        <dbReference type="ARBA" id="ARBA00022679"/>
    </source>
</evidence>
<dbReference type="PANTHER" id="PTHR43648:SF1">
    <property type="entry name" value="ELECTRON TRANSFER FLAVOPROTEIN BETA SUBUNIT LYSINE METHYLTRANSFERASE"/>
    <property type="match status" value="1"/>
</dbReference>
<evidence type="ECO:0000256" key="1">
    <source>
        <dbReference type="ARBA" id="ARBA00009741"/>
    </source>
</evidence>
<organism evidence="7 8">
    <name type="scientific">Deinococcus phoenicis</name>
    <dbReference type="NCBI Taxonomy" id="1476583"/>
    <lineage>
        <taxon>Bacteria</taxon>
        <taxon>Thermotogati</taxon>
        <taxon>Deinococcota</taxon>
        <taxon>Deinococci</taxon>
        <taxon>Deinococcales</taxon>
        <taxon>Deinococcaceae</taxon>
        <taxon>Deinococcus</taxon>
    </lineage>
</organism>
<reference evidence="7 8" key="1">
    <citation type="submission" date="2014-03" db="EMBL/GenBank/DDBJ databases">
        <title>Draft genome sequence of Deinococcus phoenicis 1P10ME.</title>
        <authorList>
            <person name="Stepanov V.G."/>
            <person name="Vaishampayan P."/>
            <person name="Venkateswaran K."/>
            <person name="Fox G.E."/>
        </authorList>
    </citation>
    <scope>NUCLEOTIDE SEQUENCE [LARGE SCALE GENOMIC DNA]</scope>
    <source>
        <strain evidence="7 8">1P10ME</strain>
    </source>
</reference>
<dbReference type="CDD" id="cd02440">
    <property type="entry name" value="AdoMet_MTases"/>
    <property type="match status" value="1"/>
</dbReference>
<dbReference type="Proteomes" id="UP000020492">
    <property type="component" value="Unassembled WGS sequence"/>
</dbReference>
<comment type="caution">
    <text evidence="7">The sequence shown here is derived from an EMBL/GenBank/DDBJ whole genome shotgun (WGS) entry which is preliminary data.</text>
</comment>
<dbReference type="InterPro" id="IPR004498">
    <property type="entry name" value="Ribosomal_PrmA_MeTrfase"/>
</dbReference>
<dbReference type="eggNOG" id="COG2264">
    <property type="taxonomic scope" value="Bacteria"/>
</dbReference>
<dbReference type="Gene3D" id="3.40.50.150">
    <property type="entry name" value="Vaccinia Virus protein VP39"/>
    <property type="match status" value="1"/>
</dbReference>
<dbReference type="GO" id="GO:0005840">
    <property type="term" value="C:ribosome"/>
    <property type="evidence" value="ECO:0007669"/>
    <property type="project" value="UniProtKB-KW"/>
</dbReference>
<proteinExistence type="inferred from homology"/>
<dbReference type="AlphaFoldDB" id="A0A016QQH7"/>
<protein>
    <recommendedName>
        <fullName evidence="6">Ribosomal protein L11 methyltransferase</fullName>
        <shortName evidence="6">L11 Mtase</shortName>
        <ecNumber evidence="6">2.1.1.-</ecNumber>
    </recommendedName>
</protein>
<comment type="subcellular location">
    <subcellularLocation>
        <location evidence="6">Cytoplasm</location>
    </subcellularLocation>
</comment>
<feature type="binding site" evidence="6">
    <location>
        <position position="221"/>
    </location>
    <ligand>
        <name>S-adenosyl-L-methionine</name>
        <dbReference type="ChEBI" id="CHEBI:59789"/>
    </ligand>
</feature>
<dbReference type="Gene3D" id="3.30.70.1170">
    <property type="entry name" value="Sun protein, domain 3"/>
    <property type="match status" value="1"/>
</dbReference>
<dbReference type="NCBIfam" id="NF001790">
    <property type="entry name" value="PRK00517.3-3"/>
    <property type="match status" value="1"/>
</dbReference>
<keyword evidence="4 6" id="KW-0808">Transferase</keyword>
<evidence type="ECO:0000313" key="8">
    <source>
        <dbReference type="Proteomes" id="UP000020492"/>
    </source>
</evidence>
<dbReference type="EC" id="2.1.1.-" evidence="6"/>
<comment type="catalytic activity">
    <reaction evidence="6">
        <text>L-lysyl-[protein] + 3 S-adenosyl-L-methionine = N(6),N(6),N(6)-trimethyl-L-lysyl-[protein] + 3 S-adenosyl-L-homocysteine + 3 H(+)</text>
        <dbReference type="Rhea" id="RHEA:54192"/>
        <dbReference type="Rhea" id="RHEA-COMP:9752"/>
        <dbReference type="Rhea" id="RHEA-COMP:13826"/>
        <dbReference type="ChEBI" id="CHEBI:15378"/>
        <dbReference type="ChEBI" id="CHEBI:29969"/>
        <dbReference type="ChEBI" id="CHEBI:57856"/>
        <dbReference type="ChEBI" id="CHEBI:59789"/>
        <dbReference type="ChEBI" id="CHEBI:61961"/>
    </reaction>
</comment>
<keyword evidence="8" id="KW-1185">Reference proteome</keyword>
<dbReference type="GO" id="GO:0005737">
    <property type="term" value="C:cytoplasm"/>
    <property type="evidence" value="ECO:0007669"/>
    <property type="project" value="UniProtKB-SubCell"/>
</dbReference>
<evidence type="ECO:0000256" key="6">
    <source>
        <dbReference type="HAMAP-Rule" id="MF_00735"/>
    </source>
</evidence>
<feature type="binding site" evidence="6">
    <location>
        <position position="112"/>
    </location>
    <ligand>
        <name>S-adenosyl-L-methionine</name>
        <dbReference type="ChEBI" id="CHEBI:59789"/>
    </ligand>
</feature>
<keyword evidence="7" id="KW-0689">Ribosomal protein</keyword>
<feature type="binding site" evidence="6">
    <location>
        <position position="140"/>
    </location>
    <ligand>
        <name>S-adenosyl-L-methionine</name>
        <dbReference type="ChEBI" id="CHEBI:59789"/>
    </ligand>
</feature>
<gene>
    <name evidence="6 7" type="primary">prmA</name>
    <name evidence="7" type="ORF">DEIPH_ctg025orf0214</name>
</gene>
<dbReference type="InterPro" id="IPR050078">
    <property type="entry name" value="Ribosomal_L11_MeTrfase_PrmA"/>
</dbReference>
<dbReference type="SUPFAM" id="SSF53335">
    <property type="entry name" value="S-adenosyl-L-methionine-dependent methyltransferases"/>
    <property type="match status" value="1"/>
</dbReference>
<dbReference type="PATRIC" id="fig|1476583.3.peg.1688"/>
<keyword evidence="7" id="KW-0687">Ribonucleoprotein</keyword>
<keyword evidence="2 6" id="KW-0963">Cytoplasm</keyword>
<dbReference type="STRING" id="1476583.DEIPH_ctg025orf0214"/>
<dbReference type="PIRSF" id="PIRSF000401">
    <property type="entry name" value="RPL11_MTase"/>
    <property type="match status" value="1"/>
</dbReference>
<name>A0A016QQH7_9DEIO</name>
<evidence type="ECO:0000256" key="3">
    <source>
        <dbReference type="ARBA" id="ARBA00022603"/>
    </source>
</evidence>
<dbReference type="Pfam" id="PF06325">
    <property type="entry name" value="PrmA"/>
    <property type="match status" value="1"/>
</dbReference>
<feature type="binding site" evidence="6">
    <location>
        <position position="162"/>
    </location>
    <ligand>
        <name>S-adenosyl-L-methionine</name>
        <dbReference type="ChEBI" id="CHEBI:59789"/>
    </ligand>
</feature>
<dbReference type="GO" id="GO:0032259">
    <property type="term" value="P:methylation"/>
    <property type="evidence" value="ECO:0007669"/>
    <property type="project" value="UniProtKB-KW"/>
</dbReference>
<dbReference type="GO" id="GO:0016279">
    <property type="term" value="F:protein-lysine N-methyltransferase activity"/>
    <property type="evidence" value="ECO:0007669"/>
    <property type="project" value="RHEA"/>
</dbReference>
<dbReference type="EMBL" id="JHAC01000025">
    <property type="protein sequence ID" value="EYB68338.1"/>
    <property type="molecule type" value="Genomic_DNA"/>
</dbReference>